<sequence>MAEYRRPGVYIQDVGSGARPITGVGTSTAAFLGVAPQADAHLRKPVFVTSWPGFQRRFQGDGQGSTPLSFAVDGFFQNGGARLYVVNLGQDATTISADDLETLSAMEGISLIAAPGFTDADSVEAILTNCETRKDRFAVLDMAEGGAIADLARTQDQGGLRPRNALQGMAAVYAPWIEVRDPETGEMIACPPSGHICGAYAGNDSTRGVHHAPANLPLRGALGLSRLFTDADQDILAPACVNAIRQFSDGIRIWGARTLTGADSEWRYVNIRRLLTLIELSIQQGTRWAVFEPNDDTLWKSIRRDVWEFLNMLWRDGALMGSSTQEAFFVRCDATTMTQDDLDAGRLIIEIGVAPVRPAEFVVIRIMQTTSDSEV</sequence>
<dbReference type="PATRIC" id="fig|1515334.3.peg.3974"/>
<reference evidence="4 5" key="1">
    <citation type="submission" date="2014-10" db="EMBL/GenBank/DDBJ databases">
        <title>Genome sequence of Ponticoccus sp. strain UMTAT08 isolated from clonal culture of toxic dinoflagellate Alexandrium tamiyavanichii.</title>
        <authorList>
            <person name="Gan H.Y."/>
            <person name="Muhd D.-D."/>
            <person name="Mohd Noor M.E."/>
            <person name="Yeong Y.S."/>
            <person name="Usup G."/>
        </authorList>
    </citation>
    <scope>NUCLEOTIDE SEQUENCE [LARGE SCALE GENOMIC DNA]</scope>
    <source>
        <strain evidence="4 5">UMTAT08</strain>
    </source>
</reference>
<feature type="domain" description="Tail sheath protein subtilisin-like" evidence="2">
    <location>
        <begin position="101"/>
        <end position="259"/>
    </location>
</feature>
<evidence type="ECO:0000256" key="1">
    <source>
        <dbReference type="ARBA" id="ARBA00008005"/>
    </source>
</evidence>
<dbReference type="PANTHER" id="PTHR35861">
    <property type="match status" value="1"/>
</dbReference>
<dbReference type="AlphaFoldDB" id="A0A0B3RXL7"/>
<dbReference type="Pfam" id="PF17482">
    <property type="entry name" value="Phage_sheath_1C"/>
    <property type="match status" value="1"/>
</dbReference>
<keyword evidence="5" id="KW-1185">Reference proteome</keyword>
<protein>
    <submittedName>
        <fullName evidence="4">Phage tail sheath protein</fullName>
    </submittedName>
</protein>
<dbReference type="EMBL" id="JSUQ01000017">
    <property type="protein sequence ID" value="KHQ51448.1"/>
    <property type="molecule type" value="Genomic_DNA"/>
</dbReference>
<dbReference type="Proteomes" id="UP000030960">
    <property type="component" value="Unassembled WGS sequence"/>
</dbReference>
<dbReference type="InterPro" id="IPR035089">
    <property type="entry name" value="Phage_sheath_subtilisin"/>
</dbReference>
<dbReference type="Gene3D" id="3.40.50.11780">
    <property type="match status" value="1"/>
</dbReference>
<comment type="caution">
    <text evidence="4">The sequence shown here is derived from an EMBL/GenBank/DDBJ whole genome shotgun (WGS) entry which is preliminary data.</text>
</comment>
<gene>
    <name evidence="4" type="ORF">OA50_03943</name>
</gene>
<dbReference type="STRING" id="561184.SAMN05216376_11559"/>
<feature type="domain" description="Tail sheath protein C-terminal" evidence="3">
    <location>
        <begin position="263"/>
        <end position="367"/>
    </location>
</feature>
<dbReference type="InterPro" id="IPR052042">
    <property type="entry name" value="Tail_sheath_structural"/>
</dbReference>
<dbReference type="InterPro" id="IPR020287">
    <property type="entry name" value="Tail_sheath_C"/>
</dbReference>
<evidence type="ECO:0000259" key="3">
    <source>
        <dbReference type="Pfam" id="PF17482"/>
    </source>
</evidence>
<dbReference type="PANTHER" id="PTHR35861:SF1">
    <property type="entry name" value="PHAGE TAIL SHEATH PROTEIN"/>
    <property type="match status" value="1"/>
</dbReference>
<name>A0A0B3RXL7_9RHOB</name>
<dbReference type="OrthoDB" id="9767864at2"/>
<proteinExistence type="inferred from homology"/>
<evidence type="ECO:0000313" key="4">
    <source>
        <dbReference type="EMBL" id="KHQ51448.1"/>
    </source>
</evidence>
<dbReference type="RefSeq" id="WP_043144621.1">
    <property type="nucleotide sequence ID" value="NZ_JSUQ01000017.1"/>
</dbReference>
<evidence type="ECO:0000259" key="2">
    <source>
        <dbReference type="Pfam" id="PF04984"/>
    </source>
</evidence>
<accession>A0A0B3RXL7</accession>
<comment type="similarity">
    <text evidence="1">Belongs to the myoviridae tail sheath protein family.</text>
</comment>
<evidence type="ECO:0000313" key="5">
    <source>
        <dbReference type="Proteomes" id="UP000030960"/>
    </source>
</evidence>
<organism evidence="4 5">
    <name type="scientific">Mameliella alba</name>
    <dbReference type="NCBI Taxonomy" id="561184"/>
    <lineage>
        <taxon>Bacteria</taxon>
        <taxon>Pseudomonadati</taxon>
        <taxon>Pseudomonadota</taxon>
        <taxon>Alphaproteobacteria</taxon>
        <taxon>Rhodobacterales</taxon>
        <taxon>Roseobacteraceae</taxon>
        <taxon>Mameliella</taxon>
    </lineage>
</organism>
<dbReference type="Pfam" id="PF04984">
    <property type="entry name" value="Phage_sheath_1"/>
    <property type="match status" value="1"/>
</dbReference>